<evidence type="ECO:0000256" key="1">
    <source>
        <dbReference type="SAM" id="MobiDB-lite"/>
    </source>
</evidence>
<dbReference type="InterPro" id="IPR055302">
    <property type="entry name" value="F-box_dom-containing"/>
</dbReference>
<feature type="domain" description="F-box/LRR-repeat protein 15/At3g58940/PEG3-like LRR" evidence="3">
    <location>
        <begin position="66"/>
        <end position="243"/>
    </location>
</feature>
<sequence length="371" mass="40798">MTRTETATTVGDSIGRASAPIAGTLNGSCARMKMRIGSLLAGGSVTPHPPAHPSPACTSASGSSPTPPLFPEGAGFPHLKELFLSLITMKDRDLALLLDRSPVLEVLTIIASQTDVRLCLISNSLRCLQLGMSTVGDIVVADAPRLERLLLWKTQRRRTGDNKFSRIKIGKAPNLDMLGYWHPGQHQLQIGDTVIEAGTKVSPSTIIPSVKILALAVHFEICNEVKTVPAFIKCFPNIEALHIKSLKTDKHAGKVNLKFWQEACPAECVQHIKKVVIHESKGSKNEHAFIKFIGESAQVLEKMVIMLCRESFSSLSEKGRHEKMKFLLAMKLTSKNIKVIHFKFPSNPTLWSFPVAVDVSWRDPFDLDRAI</sequence>
<dbReference type="PANTHER" id="PTHR32141:SF181">
    <property type="entry name" value="F-BOX DOMAIN-CONTAINING PROTEIN"/>
    <property type="match status" value="1"/>
</dbReference>
<keyword evidence="5" id="KW-1185">Reference proteome</keyword>
<accession>A0AAV5CMR0</accession>
<evidence type="ECO:0000259" key="3">
    <source>
        <dbReference type="Pfam" id="PF24758"/>
    </source>
</evidence>
<dbReference type="InterPro" id="IPR055411">
    <property type="entry name" value="LRR_FXL15/At3g58940/PEG3-like"/>
</dbReference>
<reference evidence="4" key="2">
    <citation type="submission" date="2021-12" db="EMBL/GenBank/DDBJ databases">
        <title>Resequencing data analysis of finger millet.</title>
        <authorList>
            <person name="Hatakeyama M."/>
            <person name="Aluri S."/>
            <person name="Balachadran M.T."/>
            <person name="Sivarajan S.R."/>
            <person name="Poveda L."/>
            <person name="Shimizu-Inatsugi R."/>
            <person name="Schlapbach R."/>
            <person name="Sreeman S.M."/>
            <person name="Shimizu K.K."/>
        </authorList>
    </citation>
    <scope>NUCLEOTIDE SEQUENCE</scope>
</reference>
<evidence type="ECO:0008006" key="6">
    <source>
        <dbReference type="Google" id="ProtNLM"/>
    </source>
</evidence>
<evidence type="ECO:0000259" key="2">
    <source>
        <dbReference type="Pfam" id="PF08387"/>
    </source>
</evidence>
<dbReference type="Proteomes" id="UP001054889">
    <property type="component" value="Unassembled WGS sequence"/>
</dbReference>
<protein>
    <recommendedName>
        <fullName evidence="6">FBD domain-containing protein</fullName>
    </recommendedName>
</protein>
<dbReference type="Pfam" id="PF08387">
    <property type="entry name" value="FBD"/>
    <property type="match status" value="1"/>
</dbReference>
<evidence type="ECO:0000313" key="5">
    <source>
        <dbReference type="Proteomes" id="UP001054889"/>
    </source>
</evidence>
<name>A0AAV5CMR0_ELECO</name>
<evidence type="ECO:0000313" key="4">
    <source>
        <dbReference type="EMBL" id="GJM99818.1"/>
    </source>
</evidence>
<reference evidence="4" key="1">
    <citation type="journal article" date="2018" name="DNA Res.">
        <title>Multiple hybrid de novo genome assembly of finger millet, an orphan allotetraploid crop.</title>
        <authorList>
            <person name="Hatakeyama M."/>
            <person name="Aluri S."/>
            <person name="Balachadran M.T."/>
            <person name="Sivarajan S.R."/>
            <person name="Patrignani A."/>
            <person name="Gruter S."/>
            <person name="Poveda L."/>
            <person name="Shimizu-Inatsugi R."/>
            <person name="Baeten J."/>
            <person name="Francoijs K.J."/>
            <person name="Nataraja K.N."/>
            <person name="Reddy Y.A.N."/>
            <person name="Phadnis S."/>
            <person name="Ravikumar R.L."/>
            <person name="Schlapbach R."/>
            <person name="Sreeman S.M."/>
            <person name="Shimizu K.K."/>
        </authorList>
    </citation>
    <scope>NUCLEOTIDE SEQUENCE</scope>
</reference>
<organism evidence="4 5">
    <name type="scientific">Eleusine coracana subsp. coracana</name>
    <dbReference type="NCBI Taxonomy" id="191504"/>
    <lineage>
        <taxon>Eukaryota</taxon>
        <taxon>Viridiplantae</taxon>
        <taxon>Streptophyta</taxon>
        <taxon>Embryophyta</taxon>
        <taxon>Tracheophyta</taxon>
        <taxon>Spermatophyta</taxon>
        <taxon>Magnoliopsida</taxon>
        <taxon>Liliopsida</taxon>
        <taxon>Poales</taxon>
        <taxon>Poaceae</taxon>
        <taxon>PACMAD clade</taxon>
        <taxon>Chloridoideae</taxon>
        <taxon>Cynodonteae</taxon>
        <taxon>Eleusininae</taxon>
        <taxon>Eleusine</taxon>
    </lineage>
</organism>
<feature type="domain" description="FBD" evidence="2">
    <location>
        <begin position="261"/>
        <end position="305"/>
    </location>
</feature>
<dbReference type="AlphaFoldDB" id="A0AAV5CMR0"/>
<comment type="caution">
    <text evidence="4">The sequence shown here is derived from an EMBL/GenBank/DDBJ whole genome shotgun (WGS) entry which is preliminary data.</text>
</comment>
<feature type="region of interest" description="Disordered" evidence="1">
    <location>
        <begin position="43"/>
        <end position="69"/>
    </location>
</feature>
<dbReference type="Pfam" id="PF24758">
    <property type="entry name" value="LRR_At5g56370"/>
    <property type="match status" value="1"/>
</dbReference>
<dbReference type="PANTHER" id="PTHR32141">
    <property type="match status" value="1"/>
</dbReference>
<gene>
    <name evidence="4" type="primary">ga16953</name>
    <name evidence="4" type="ORF">PR202_ga16953</name>
</gene>
<dbReference type="EMBL" id="BQKI01000008">
    <property type="protein sequence ID" value="GJM99818.1"/>
    <property type="molecule type" value="Genomic_DNA"/>
</dbReference>
<proteinExistence type="predicted"/>
<dbReference type="InterPro" id="IPR006566">
    <property type="entry name" value="FBD"/>
</dbReference>